<proteinExistence type="predicted"/>
<name>A0ABV1E7K4_9FIRM</name>
<evidence type="ECO:0000313" key="1">
    <source>
        <dbReference type="EMBL" id="MEQ2443302.1"/>
    </source>
</evidence>
<protein>
    <submittedName>
        <fullName evidence="1">Uncharacterized protein</fullName>
    </submittedName>
</protein>
<dbReference type="SUPFAM" id="SSF55486">
    <property type="entry name" value="Metalloproteases ('zincins'), catalytic domain"/>
    <property type="match status" value="1"/>
</dbReference>
<evidence type="ECO:0000313" key="2">
    <source>
        <dbReference type="Proteomes" id="UP001464378"/>
    </source>
</evidence>
<dbReference type="Gene3D" id="3.40.390.10">
    <property type="entry name" value="Collagenase (Catalytic Domain)"/>
    <property type="match status" value="1"/>
</dbReference>
<comment type="caution">
    <text evidence="1">The sequence shown here is derived from an EMBL/GenBank/DDBJ whole genome shotgun (WGS) entry which is preliminary data.</text>
</comment>
<dbReference type="Proteomes" id="UP001464378">
    <property type="component" value="Unassembled WGS sequence"/>
</dbReference>
<accession>A0ABV1E7K4</accession>
<reference evidence="1 2" key="1">
    <citation type="submission" date="2024-03" db="EMBL/GenBank/DDBJ databases">
        <title>Human intestinal bacterial collection.</title>
        <authorList>
            <person name="Pauvert C."/>
            <person name="Hitch T.C.A."/>
            <person name="Clavel T."/>
        </authorList>
    </citation>
    <scope>NUCLEOTIDE SEQUENCE [LARGE SCALE GENOMIC DNA]</scope>
    <source>
        <strain evidence="1 2">CLA-AP-H29</strain>
    </source>
</reference>
<dbReference type="InterPro" id="IPR024079">
    <property type="entry name" value="MetalloPept_cat_dom_sf"/>
</dbReference>
<dbReference type="RefSeq" id="WP_349231577.1">
    <property type="nucleotide sequence ID" value="NZ_JBBMFK010000010.1"/>
</dbReference>
<gene>
    <name evidence="1" type="ORF">WMO64_07450</name>
</gene>
<organism evidence="1 2">
    <name type="scientific">Pseudoflavonifractor intestinihominis</name>
    <dbReference type="NCBI Taxonomy" id="3133171"/>
    <lineage>
        <taxon>Bacteria</taxon>
        <taxon>Bacillati</taxon>
        <taxon>Bacillota</taxon>
        <taxon>Clostridia</taxon>
        <taxon>Eubacteriales</taxon>
        <taxon>Oscillospiraceae</taxon>
        <taxon>Pseudoflavonifractor</taxon>
    </lineage>
</organism>
<dbReference type="PROSITE" id="PS51257">
    <property type="entry name" value="PROKAR_LIPOPROTEIN"/>
    <property type="match status" value="1"/>
</dbReference>
<sequence length="363" mass="40998">MHKFRRFGLMALVLTLLLLTGCGKETVAAGGFAGLGGRARELTEEETAAAREMLEAQLGLLSGKVTEEEYNACMDLMEQLWPLRQERLAKDEWEKSTQEQRLVDKLNGLYEEYTGRYIGEAGSWAPPEDLESRTLAAFAITPDGGLRAEDGAAAAAAGQSGYTEADYQALWEEMKTILPRDAWEDFTRFIVFTDGPDETLAYVQQADDEGTKWEIAVDPVDGGDGQTFTETVIHEYSHYLTLNAQQVKYTTRQTASTYNEAGMVCREGSYLDDFYQQFWTGYLDDRLSDPESYNFFLRHEDDFVTSYAATNPSEDIAESFTYFVLQDEPRPGDAVWEQKLNFFFDYPEMVSIRSDIRACLGLS</sequence>
<dbReference type="EMBL" id="JBBMFK010000010">
    <property type="protein sequence ID" value="MEQ2443302.1"/>
    <property type="molecule type" value="Genomic_DNA"/>
</dbReference>
<keyword evidence="2" id="KW-1185">Reference proteome</keyword>